<evidence type="ECO:0000313" key="1">
    <source>
        <dbReference type="EMBL" id="MPN09633.1"/>
    </source>
</evidence>
<comment type="caution">
    <text evidence="1">The sequence shown here is derived from an EMBL/GenBank/DDBJ whole genome shotgun (WGS) entry which is preliminary data.</text>
</comment>
<name>A0A645FAZ7_9ZZZZ</name>
<sequence length="89" mass="10232">MILDGVNMIQSVELVDGETEERYQLAEKASGHFMDDEVRAFARVLNDPENPDTIEDYERWTQISRDVNRTMEALRKKAGIVYPADLDEA</sequence>
<dbReference type="EMBL" id="VSSQ01055755">
    <property type="protein sequence ID" value="MPN09633.1"/>
    <property type="molecule type" value="Genomic_DNA"/>
</dbReference>
<dbReference type="AlphaFoldDB" id="A0A645FAZ7"/>
<organism evidence="1">
    <name type="scientific">bioreactor metagenome</name>
    <dbReference type="NCBI Taxonomy" id="1076179"/>
    <lineage>
        <taxon>unclassified sequences</taxon>
        <taxon>metagenomes</taxon>
        <taxon>ecological metagenomes</taxon>
    </lineage>
</organism>
<protein>
    <submittedName>
        <fullName evidence="1">Uncharacterized protein</fullName>
    </submittedName>
</protein>
<reference evidence="1" key="1">
    <citation type="submission" date="2019-08" db="EMBL/GenBank/DDBJ databases">
        <authorList>
            <person name="Kucharzyk K."/>
            <person name="Murdoch R.W."/>
            <person name="Higgins S."/>
            <person name="Loffler F."/>
        </authorList>
    </citation>
    <scope>NUCLEOTIDE SEQUENCE</scope>
</reference>
<dbReference type="Gene3D" id="3.30.360.10">
    <property type="entry name" value="Dihydrodipicolinate Reductase, domain 2"/>
    <property type="match status" value="1"/>
</dbReference>
<gene>
    <name evidence="1" type="ORF">SDC9_156924</name>
</gene>
<accession>A0A645FAZ7</accession>
<proteinExistence type="predicted"/>